<sequence length="143" mass="16506">MKNSSLFLLFFLLCTAAFSQTPEEEKAAIAKTIHLYFEGMIERDKSKLDQAFDPSTRLIGYRGDKFTVTPYEEWASGTAKGEKRNPADFQNHLVGIEIKGYTAIAKTELYWPGIYYYDFLTLIKINGQWKIVHKTWFEEKTSG</sequence>
<dbReference type="RefSeq" id="WP_380807035.1">
    <property type="nucleotide sequence ID" value="NZ_JBHUIV010000035.1"/>
</dbReference>
<comment type="caution">
    <text evidence="2">The sequence shown here is derived from an EMBL/GenBank/DDBJ whole genome shotgun (WGS) entry which is preliminary data.</text>
</comment>
<accession>A0ABW5BCT9</accession>
<dbReference type="EMBL" id="JBHUIV010000035">
    <property type="protein sequence ID" value="MFD2203912.1"/>
    <property type="molecule type" value="Genomic_DNA"/>
</dbReference>
<keyword evidence="1" id="KW-0732">Signal</keyword>
<feature type="signal peptide" evidence="1">
    <location>
        <begin position="1"/>
        <end position="19"/>
    </location>
</feature>
<evidence type="ECO:0000256" key="1">
    <source>
        <dbReference type="SAM" id="SignalP"/>
    </source>
</evidence>
<evidence type="ECO:0000313" key="3">
    <source>
        <dbReference type="Proteomes" id="UP001597414"/>
    </source>
</evidence>
<gene>
    <name evidence="2" type="ORF">ACFSKV_20210</name>
</gene>
<dbReference type="Pfam" id="PF12893">
    <property type="entry name" value="Lumazine_bd_2"/>
    <property type="match status" value="1"/>
</dbReference>
<evidence type="ECO:0000313" key="2">
    <source>
        <dbReference type="EMBL" id="MFD2203912.1"/>
    </source>
</evidence>
<proteinExistence type="predicted"/>
<protein>
    <submittedName>
        <fullName evidence="2">Nuclear transport factor 2 family protein</fullName>
    </submittedName>
</protein>
<dbReference type="SUPFAM" id="SSF54427">
    <property type="entry name" value="NTF2-like"/>
    <property type="match status" value="1"/>
</dbReference>
<dbReference type="InterPro" id="IPR039437">
    <property type="entry name" value="FrzH/put_lumazine-bd"/>
</dbReference>
<dbReference type="Gene3D" id="3.10.450.50">
    <property type="match status" value="1"/>
</dbReference>
<organism evidence="2 3">
    <name type="scientific">Shivajiella indica</name>
    <dbReference type="NCBI Taxonomy" id="872115"/>
    <lineage>
        <taxon>Bacteria</taxon>
        <taxon>Pseudomonadati</taxon>
        <taxon>Bacteroidota</taxon>
        <taxon>Cytophagia</taxon>
        <taxon>Cytophagales</taxon>
        <taxon>Cyclobacteriaceae</taxon>
        <taxon>Shivajiella</taxon>
    </lineage>
</organism>
<name>A0ABW5BCT9_9BACT</name>
<dbReference type="Proteomes" id="UP001597414">
    <property type="component" value="Unassembled WGS sequence"/>
</dbReference>
<feature type="chain" id="PRO_5047227122" evidence="1">
    <location>
        <begin position="20"/>
        <end position="143"/>
    </location>
</feature>
<reference evidence="3" key="1">
    <citation type="journal article" date="2019" name="Int. J. Syst. Evol. Microbiol.">
        <title>The Global Catalogue of Microorganisms (GCM) 10K type strain sequencing project: providing services to taxonomists for standard genome sequencing and annotation.</title>
        <authorList>
            <consortium name="The Broad Institute Genomics Platform"/>
            <consortium name="The Broad Institute Genome Sequencing Center for Infectious Disease"/>
            <person name="Wu L."/>
            <person name="Ma J."/>
        </authorList>
    </citation>
    <scope>NUCLEOTIDE SEQUENCE [LARGE SCALE GENOMIC DNA]</scope>
    <source>
        <strain evidence="3">KCTC 19812</strain>
    </source>
</reference>
<dbReference type="InterPro" id="IPR032710">
    <property type="entry name" value="NTF2-like_dom_sf"/>
</dbReference>
<keyword evidence="3" id="KW-1185">Reference proteome</keyword>